<sequence length="85" mass="9375">VVKAKCAPYLARGNPAKRTALINSSDHAIVATFGTVYRGVVQHYLLAGDVFRLHRLQWVMETSMLKTLAAKHRSSVSKMAAKHKA</sequence>
<protein>
    <submittedName>
        <fullName evidence="2">Group II intron reverse transcriptase/maturase</fullName>
    </submittedName>
</protein>
<feature type="domain" description="Domain X" evidence="1">
    <location>
        <begin position="11"/>
        <end position="82"/>
    </location>
</feature>
<dbReference type="GO" id="GO:0003964">
    <property type="term" value="F:RNA-directed DNA polymerase activity"/>
    <property type="evidence" value="ECO:0007669"/>
    <property type="project" value="UniProtKB-KW"/>
</dbReference>
<dbReference type="Pfam" id="PF01348">
    <property type="entry name" value="Intron_maturas2"/>
    <property type="match status" value="1"/>
</dbReference>
<dbReference type="AlphaFoldDB" id="A0ABD5JT61"/>
<evidence type="ECO:0000313" key="3">
    <source>
        <dbReference type="Proteomes" id="UP001354649"/>
    </source>
</evidence>
<gene>
    <name evidence="2" type="ORF">V2K49_46305</name>
</gene>
<keyword evidence="2" id="KW-0695">RNA-directed DNA polymerase</keyword>
<evidence type="ECO:0000259" key="1">
    <source>
        <dbReference type="Pfam" id="PF01348"/>
    </source>
</evidence>
<dbReference type="Proteomes" id="UP001354649">
    <property type="component" value="Unassembled WGS sequence"/>
</dbReference>
<reference evidence="2 3" key="1">
    <citation type="submission" date="2023-11" db="EMBL/GenBank/DDBJ databases">
        <title>30 novel species of actinomycetes from the DSMZ collection.</title>
        <authorList>
            <person name="Nouioui I."/>
        </authorList>
    </citation>
    <scope>NUCLEOTIDE SEQUENCE [LARGE SCALE GENOMIC DNA]</scope>
    <source>
        <strain evidence="2 3">DSM 41602</strain>
    </source>
</reference>
<name>A0ABD5JT61_9ACTN</name>
<dbReference type="GO" id="GO:0005737">
    <property type="term" value="C:cytoplasm"/>
    <property type="evidence" value="ECO:0007669"/>
    <property type="project" value="UniProtKB-ARBA"/>
</dbReference>
<keyword evidence="2" id="KW-0548">Nucleotidyltransferase</keyword>
<accession>A0ABD5JT61</accession>
<feature type="non-terminal residue" evidence="2">
    <location>
        <position position="85"/>
    </location>
</feature>
<evidence type="ECO:0000313" key="2">
    <source>
        <dbReference type="EMBL" id="MEE4590274.1"/>
    </source>
</evidence>
<proteinExistence type="predicted"/>
<keyword evidence="2" id="KW-0808">Transferase</keyword>
<comment type="caution">
    <text evidence="2">The sequence shown here is derived from an EMBL/GenBank/DDBJ whole genome shotgun (WGS) entry which is preliminary data.</text>
</comment>
<dbReference type="EMBL" id="JAZBJQ010000183">
    <property type="protein sequence ID" value="MEE4590274.1"/>
    <property type="molecule type" value="Genomic_DNA"/>
</dbReference>
<dbReference type="InterPro" id="IPR024937">
    <property type="entry name" value="Domain_X"/>
</dbReference>
<feature type="non-terminal residue" evidence="2">
    <location>
        <position position="1"/>
    </location>
</feature>
<organism evidence="2 3">
    <name type="scientific">Streptomyces antimycoticus</name>
    <dbReference type="NCBI Taxonomy" id="68175"/>
    <lineage>
        <taxon>Bacteria</taxon>
        <taxon>Bacillati</taxon>
        <taxon>Actinomycetota</taxon>
        <taxon>Actinomycetes</taxon>
        <taxon>Kitasatosporales</taxon>
        <taxon>Streptomycetaceae</taxon>
        <taxon>Streptomyces</taxon>
        <taxon>Streptomyces violaceusniger group</taxon>
    </lineage>
</organism>